<feature type="transmembrane region" description="Helical" evidence="7">
    <location>
        <begin position="233"/>
        <end position="250"/>
    </location>
</feature>
<feature type="domain" description="EamA" evidence="8">
    <location>
        <begin position="202"/>
        <end position="337"/>
    </location>
</feature>
<evidence type="ECO:0000313" key="9">
    <source>
        <dbReference type="EMBL" id="RFT16303.1"/>
    </source>
</evidence>
<accession>A0A3E2BNG7</accession>
<dbReference type="InterPro" id="IPR000620">
    <property type="entry name" value="EamA_dom"/>
</dbReference>
<gene>
    <name evidence="9" type="ORF">OP8BY_1907</name>
</gene>
<feature type="compositionally biased region" description="Polar residues" evidence="6">
    <location>
        <begin position="22"/>
        <end position="41"/>
    </location>
</feature>
<protein>
    <submittedName>
        <fullName evidence="9">Permease of the drug/metabolite transporter (DMT) superfamily</fullName>
    </submittedName>
</protein>
<keyword evidence="3 7" id="KW-0812">Transmembrane</keyword>
<dbReference type="GO" id="GO:0005886">
    <property type="term" value="C:plasma membrane"/>
    <property type="evidence" value="ECO:0007669"/>
    <property type="project" value="UniProtKB-SubCell"/>
</dbReference>
<feature type="region of interest" description="Disordered" evidence="6">
    <location>
        <begin position="1"/>
        <end position="47"/>
    </location>
</feature>
<dbReference type="Pfam" id="PF00892">
    <property type="entry name" value="EamA"/>
    <property type="match status" value="2"/>
</dbReference>
<feature type="transmembrane region" description="Helical" evidence="7">
    <location>
        <begin position="57"/>
        <end position="77"/>
    </location>
</feature>
<name>A0A3E2BNG7_9BACT</name>
<feature type="transmembrane region" description="Helical" evidence="7">
    <location>
        <begin position="144"/>
        <end position="163"/>
    </location>
</feature>
<dbReference type="EMBL" id="QUAH01000004">
    <property type="protein sequence ID" value="RFT16303.1"/>
    <property type="molecule type" value="Genomic_DNA"/>
</dbReference>
<keyword evidence="4 7" id="KW-1133">Transmembrane helix</keyword>
<dbReference type="InterPro" id="IPR037185">
    <property type="entry name" value="EmrE-like"/>
</dbReference>
<evidence type="ECO:0000256" key="6">
    <source>
        <dbReference type="SAM" id="MobiDB-lite"/>
    </source>
</evidence>
<feature type="transmembrane region" description="Helical" evidence="7">
    <location>
        <begin position="114"/>
        <end position="132"/>
    </location>
</feature>
<keyword evidence="5 7" id="KW-0472">Membrane</keyword>
<feature type="domain" description="EamA" evidence="8">
    <location>
        <begin position="55"/>
        <end position="187"/>
    </location>
</feature>
<dbReference type="InterPro" id="IPR050638">
    <property type="entry name" value="AA-Vitamin_Transporters"/>
</dbReference>
<evidence type="ECO:0000256" key="2">
    <source>
        <dbReference type="ARBA" id="ARBA00022475"/>
    </source>
</evidence>
<evidence type="ECO:0000256" key="5">
    <source>
        <dbReference type="ARBA" id="ARBA00023136"/>
    </source>
</evidence>
<feature type="transmembrane region" description="Helical" evidence="7">
    <location>
        <begin position="83"/>
        <end position="102"/>
    </location>
</feature>
<evidence type="ECO:0000259" key="8">
    <source>
        <dbReference type="Pfam" id="PF00892"/>
    </source>
</evidence>
<dbReference type="PANTHER" id="PTHR32322:SF18">
    <property type="entry name" value="S-ADENOSYLMETHIONINE_S-ADENOSYLHOMOCYSTEINE TRANSPORTER"/>
    <property type="match status" value="1"/>
</dbReference>
<dbReference type="AlphaFoldDB" id="A0A3E2BNG7"/>
<evidence type="ECO:0000256" key="4">
    <source>
        <dbReference type="ARBA" id="ARBA00022989"/>
    </source>
</evidence>
<dbReference type="PANTHER" id="PTHR32322">
    <property type="entry name" value="INNER MEMBRANE TRANSPORTER"/>
    <property type="match status" value="1"/>
</dbReference>
<feature type="transmembrane region" description="Helical" evidence="7">
    <location>
        <begin position="170"/>
        <end position="189"/>
    </location>
</feature>
<evidence type="ECO:0000256" key="3">
    <source>
        <dbReference type="ARBA" id="ARBA00022692"/>
    </source>
</evidence>
<comment type="caution">
    <text evidence="9">The sequence shown here is derived from an EMBL/GenBank/DDBJ whole genome shotgun (WGS) entry which is preliminary data.</text>
</comment>
<keyword evidence="2" id="KW-1003">Cell membrane</keyword>
<dbReference type="Proteomes" id="UP000257323">
    <property type="component" value="Unassembled WGS sequence"/>
</dbReference>
<feature type="transmembrane region" description="Helical" evidence="7">
    <location>
        <begin position="321"/>
        <end position="337"/>
    </location>
</feature>
<dbReference type="SUPFAM" id="SSF103481">
    <property type="entry name" value="Multidrug resistance efflux transporter EmrE"/>
    <property type="match status" value="2"/>
</dbReference>
<evidence type="ECO:0000256" key="7">
    <source>
        <dbReference type="SAM" id="Phobius"/>
    </source>
</evidence>
<sequence>MERENTIIKNQNEPVGLGGDSGSESSAPGQPGSSVDRNAVSSKPGAERPPAFGLTDLLMLLTTMVWGANVSVIKVSFSALSPHAFNLARFLFSALIYAFIIWRSREGFAISRKDLPRVVFLALTGITLYQVFFITGLSRTSASLVSMGNAMTPIFIAVLSTAFGLERLRWTGWLGIVLSVIGFYGIVLGRPNGFNLKGAEVSGVFLILLAGLMWAFYTIFARPVLKKISPTKLAGLTNIIGTAFYLPFAWREFSRADFSRVTPGGWLGLVYSGSLALVFGFVVWYKSVERVGGARTGVYSNLTPVFGVLSAVIFLGDRISWLQVLSALVIFFGVYLTRNGHHLFKKKTQ</sequence>
<organism evidence="9">
    <name type="scientific">Candidatus Saccharicenans subterraneus</name>
    <dbReference type="NCBI Taxonomy" id="2508984"/>
    <lineage>
        <taxon>Bacteria</taxon>
        <taxon>Candidatus Aminicenantota</taxon>
        <taxon>Candidatus Aminicenantia</taxon>
        <taxon>Candidatus Aminicenantales</taxon>
        <taxon>Candidatus Saccharicenantaceae</taxon>
        <taxon>Candidatus Saccharicenans</taxon>
    </lineage>
</organism>
<evidence type="ECO:0000256" key="1">
    <source>
        <dbReference type="ARBA" id="ARBA00004651"/>
    </source>
</evidence>
<reference evidence="9" key="1">
    <citation type="submission" date="2018-08" db="EMBL/GenBank/DDBJ databases">
        <title>Genome analysis of the thermophilic bacterium of the candidate phylum Aminicenantes from deep subsurface aquifer revealed its physiology and ecological role.</title>
        <authorList>
            <person name="Kadnikov V.V."/>
            <person name="Mardanov A.V."/>
            <person name="Beletsky A.V."/>
            <person name="Karnachuk O.V."/>
            <person name="Ravin N.V."/>
        </authorList>
    </citation>
    <scope>NUCLEOTIDE SEQUENCE [LARGE SCALE GENOMIC DNA]</scope>
    <source>
        <strain evidence="9">BY38</strain>
    </source>
</reference>
<feature type="transmembrane region" description="Helical" evidence="7">
    <location>
        <begin position="201"/>
        <end position="221"/>
    </location>
</feature>
<proteinExistence type="predicted"/>
<comment type="subcellular location">
    <subcellularLocation>
        <location evidence="1">Cell membrane</location>
        <topology evidence="1">Multi-pass membrane protein</topology>
    </subcellularLocation>
</comment>
<feature type="transmembrane region" description="Helical" evidence="7">
    <location>
        <begin position="265"/>
        <end position="285"/>
    </location>
</feature>
<feature type="transmembrane region" description="Helical" evidence="7">
    <location>
        <begin position="297"/>
        <end position="315"/>
    </location>
</feature>